<keyword evidence="6 19" id="KW-0328">Glycosyltransferase</keyword>
<comment type="similarity">
    <text evidence="3">Belongs to the glycosyltransferase 39 family.</text>
</comment>
<evidence type="ECO:0000256" key="12">
    <source>
        <dbReference type="ARBA" id="ARBA00023136"/>
    </source>
</evidence>
<evidence type="ECO:0000256" key="17">
    <source>
        <dbReference type="SAM" id="Phobius"/>
    </source>
</evidence>
<dbReference type="GO" id="GO:0004169">
    <property type="term" value="F:dolichyl-phosphate-mannose-protein mannosyltransferase activity"/>
    <property type="evidence" value="ECO:0007669"/>
    <property type="project" value="UniProtKB-EC"/>
</dbReference>
<sequence length="1350" mass="154729">MPAKQRGGASRSLSATEAKELEELRELPNQRNSIVSDIQSLDQRRQSAEYFEEKRGSISYSAGSFSEDTQLVREDGAKLLETSYSMANTGVTRNSLISGLKPLSKETTELEIKADQLGAKKRRLVNGIFHKYIAPVIFTVISFWLRYYKIGDNNTVIWDEAHFAKFGSFYNRHTFYHDVHPPLGKMLCGLSEWLVGYQASANPDYNFDAGSTYPAQINYFGMRLFQVFFSSALTPIAWFTCRSLKKNLWTCYLVTLMVCLESSFIVLGKFVLLDSFLFFFTATTFLCLANVNRLRKFEGKSRKFNLWLLLLGLSIGCVCCVKWVGLFVTSVVGVYVIVDLWAKFWEPNFRILTYAHYWFTRIIALICIPVVVYLTCFKLHLDLLYLPGDGSASMNTIFQANMRATDIVSQPRFVQFGDELTLRSQGPNSNLLHSHQQVYPAGSGQHQVTTYGFKDSNNNWQIENPRTARKLSGYLKDGDTLRLKHLMTGANLHSHEIPGHVSKNYFEVSGYGSEETGDEKDDWIVEVVSQLYSSNETYRIMNESGDQFHKFIHPVSTTFRLKHKQLGCYLGTTGKSYPIWGFQQGEVVCLDAAPKDSWKSYIDTSANWNIESVVSSGIPIDYEYEYPKSNFLKDFIQIQRSMAASNNALTPDPSKADSIASSWWEWPIMRSGIRMSTWSLSARRYYMFGNPIIIWFTTACVVVYSFIMFSISRRWKSQELVLDEVAMWNIFTSGIVPLLGYILHYLPFIVMGRVTYFHHYMPALYFAMFMSGFAVDYLTINMNKRIRDVIYFLLFVVIIGSFWLFSPTCLGMVGHPRNYKYLNWFPTWTMSDYQPFSITLQQFFSKCNQTPEDKENHVTLRVSGQLLYGVVKIYSRKTRYLYDDVSMALLQLRSAFAVSKSLTVPLEDTIVSLESITMKDRITEANIIDTDFNLDEVFGGSSKNSQMRTWTQEDSQSDDYALGDISIGRGVDEDVGNVSIDALARRAEPELDDLDHVPEFELPLDFDKGIGPDIETVAGIANYNIEAADNMDLEFTIDETHMENEELQNKQTEMRSNNIFGNEGVEEGEGEGEGEGGEEEEEEERAILMKRPRRTYQRKSYDNLSVIRTNRKRLVIDETNEIATNVLKKSQRDFPPKPESKLQFNIQIVMENLNPEFLKRVGTSWMSVKRRKLREKTDSSYNETFADTPLYDENENEISGYEVPEFTINEPTEIEQEEEHASKGHVSDFETFSPGVSVPEEDEQQEEEPEEGEEEEEEEEEEPVELNERSDERTIQVASALRAKFADTQVSFVSFDNIPVELSKNTKSNATRTFFELLVLGTSGAVKLQQDRLFGEIKVESRPQLFENFL</sequence>
<evidence type="ECO:0000313" key="19">
    <source>
        <dbReference type="EMBL" id="ONH77175.1"/>
    </source>
</evidence>
<feature type="transmembrane region" description="Helical" evidence="17">
    <location>
        <begin position="306"/>
        <end position="338"/>
    </location>
</feature>
<evidence type="ECO:0000256" key="5">
    <source>
        <dbReference type="ARBA" id="ARBA00012839"/>
    </source>
</evidence>
<evidence type="ECO:0000256" key="6">
    <source>
        <dbReference type="ARBA" id="ARBA00022676"/>
    </source>
</evidence>
<evidence type="ECO:0000256" key="13">
    <source>
        <dbReference type="ARBA" id="ARBA00045085"/>
    </source>
</evidence>
<dbReference type="InterPro" id="IPR003342">
    <property type="entry name" value="ArnT-like_N"/>
</dbReference>
<feature type="compositionally biased region" description="Acidic residues" evidence="16">
    <location>
        <begin position="1239"/>
        <end position="1265"/>
    </location>
</feature>
<proteinExistence type="inferred from homology"/>
<dbReference type="VEuPathDB" id="FungiDB:C5L36_0B09280"/>
<dbReference type="EMBL" id="MQVM01000002">
    <property type="protein sequence ID" value="ONH77175.1"/>
    <property type="molecule type" value="Genomic_DNA"/>
</dbReference>
<evidence type="ECO:0000256" key="15">
    <source>
        <dbReference type="SAM" id="Coils"/>
    </source>
</evidence>
<feature type="domain" description="MIR" evidence="18">
    <location>
        <begin position="411"/>
        <end position="465"/>
    </location>
</feature>
<evidence type="ECO:0000256" key="3">
    <source>
        <dbReference type="ARBA" id="ARBA00007222"/>
    </source>
</evidence>
<organism evidence="19 20">
    <name type="scientific">Pichia kudriavzevii</name>
    <name type="common">Yeast</name>
    <name type="synonym">Issatchenkia orientalis</name>
    <dbReference type="NCBI Taxonomy" id="4909"/>
    <lineage>
        <taxon>Eukaryota</taxon>
        <taxon>Fungi</taxon>
        <taxon>Dikarya</taxon>
        <taxon>Ascomycota</taxon>
        <taxon>Saccharomycotina</taxon>
        <taxon>Pichiomycetes</taxon>
        <taxon>Pichiales</taxon>
        <taxon>Pichiaceae</taxon>
        <taxon>Pichia</taxon>
    </lineage>
</organism>
<protein>
    <recommendedName>
        <fullName evidence="5">dolichyl-phosphate-mannose--protein mannosyltransferase</fullName>
        <ecNumber evidence="5">2.4.1.109</ecNumber>
    </recommendedName>
</protein>
<comment type="caution">
    <text evidence="19">The sequence shown here is derived from an EMBL/GenBank/DDBJ whole genome shotgun (WGS) entry which is preliminary data.</text>
</comment>
<evidence type="ECO:0000256" key="9">
    <source>
        <dbReference type="ARBA" id="ARBA00022737"/>
    </source>
</evidence>
<dbReference type="InterPro" id="IPR023093">
    <property type="entry name" value="ScpA-like_C"/>
</dbReference>
<feature type="transmembrane region" description="Helical" evidence="17">
    <location>
        <begin position="685"/>
        <end position="707"/>
    </location>
</feature>
<evidence type="ECO:0000256" key="14">
    <source>
        <dbReference type="ARBA" id="ARBA00045102"/>
    </source>
</evidence>
<dbReference type="InterPro" id="IPR006909">
    <property type="entry name" value="Rad21/Rec8_C_eu"/>
</dbReference>
<dbReference type="Pfam" id="PF02366">
    <property type="entry name" value="PMT"/>
    <property type="match status" value="1"/>
</dbReference>
<comment type="pathway">
    <text evidence="2">Protein modification; protein glycosylation.</text>
</comment>
<comment type="similarity">
    <text evidence="4">Belongs to the rad21 family.</text>
</comment>
<dbReference type="InterPro" id="IPR027005">
    <property type="entry name" value="PMT-like"/>
</dbReference>
<feature type="domain" description="MIR" evidence="18">
    <location>
        <begin position="549"/>
        <end position="613"/>
    </location>
</feature>
<evidence type="ECO:0000256" key="1">
    <source>
        <dbReference type="ARBA" id="ARBA00004477"/>
    </source>
</evidence>
<comment type="catalytic activity">
    <reaction evidence="14">
        <text>a di-trans,poly-cis-dolichyl beta-D-mannosyl phosphate + L-seryl-[protein] = 3-O-(alpha-D-mannosyl)-L-seryl-[protein] + a di-trans,poly-cis-dolichyl phosphate + H(+)</text>
        <dbReference type="Rhea" id="RHEA:17377"/>
        <dbReference type="Rhea" id="RHEA-COMP:9863"/>
        <dbReference type="Rhea" id="RHEA-COMP:13546"/>
        <dbReference type="Rhea" id="RHEA-COMP:19498"/>
        <dbReference type="Rhea" id="RHEA-COMP:19501"/>
        <dbReference type="ChEBI" id="CHEBI:15378"/>
        <dbReference type="ChEBI" id="CHEBI:29999"/>
        <dbReference type="ChEBI" id="CHEBI:57683"/>
        <dbReference type="ChEBI" id="CHEBI:58211"/>
        <dbReference type="ChEBI" id="CHEBI:137321"/>
        <dbReference type="EC" id="2.4.1.109"/>
    </reaction>
</comment>
<evidence type="ECO:0000256" key="8">
    <source>
        <dbReference type="ARBA" id="ARBA00022692"/>
    </source>
</evidence>
<dbReference type="Pfam" id="PF04825">
    <property type="entry name" value="Rad21_Rec8_N"/>
    <property type="match status" value="1"/>
</dbReference>
<feature type="transmembrane region" description="Helical" evidence="17">
    <location>
        <begin position="251"/>
        <end position="270"/>
    </location>
</feature>
<dbReference type="EC" id="2.4.1.109" evidence="5"/>
<keyword evidence="9" id="KW-0677">Repeat</keyword>
<dbReference type="Gene3D" id="1.10.10.580">
    <property type="entry name" value="Structural maintenance of chromosome 1. Chain E"/>
    <property type="match status" value="1"/>
</dbReference>
<evidence type="ECO:0000256" key="10">
    <source>
        <dbReference type="ARBA" id="ARBA00022824"/>
    </source>
</evidence>
<feature type="transmembrane region" description="Helical" evidence="17">
    <location>
        <begin position="276"/>
        <end position="294"/>
    </location>
</feature>
<feature type="transmembrane region" description="Helical" evidence="17">
    <location>
        <begin position="727"/>
        <end position="748"/>
    </location>
</feature>
<evidence type="ECO:0000256" key="4">
    <source>
        <dbReference type="ARBA" id="ARBA00009870"/>
    </source>
</evidence>
<dbReference type="InterPro" id="IPR032421">
    <property type="entry name" value="PMT_4TMC"/>
</dbReference>
<dbReference type="InterPro" id="IPR006910">
    <property type="entry name" value="Rad21_Rec8_N"/>
</dbReference>
<evidence type="ECO:0000313" key="20">
    <source>
        <dbReference type="Proteomes" id="UP000189274"/>
    </source>
</evidence>
<dbReference type="SUPFAM" id="SSF82109">
    <property type="entry name" value="MIR domain"/>
    <property type="match status" value="1"/>
</dbReference>
<dbReference type="SUPFAM" id="SSF46785">
    <property type="entry name" value="Winged helix' DNA-binding domain"/>
    <property type="match status" value="1"/>
</dbReference>
<gene>
    <name evidence="19" type="ORF">BOH78_0429</name>
</gene>
<feature type="coiled-coil region" evidence="15">
    <location>
        <begin position="1030"/>
        <end position="1057"/>
    </location>
</feature>
<name>A0A1V2LTL6_PICKU</name>
<keyword evidence="10" id="KW-0256">Endoplasmic reticulum</keyword>
<feature type="region of interest" description="Disordered" evidence="16">
    <location>
        <begin position="1214"/>
        <end position="1272"/>
    </location>
</feature>
<keyword evidence="7 19" id="KW-0808">Transferase</keyword>
<comment type="subcellular location">
    <subcellularLocation>
        <location evidence="1">Endoplasmic reticulum membrane</location>
        <topology evidence="1">Multi-pass membrane protein</topology>
    </subcellularLocation>
</comment>
<feature type="transmembrane region" description="Helical" evidence="17">
    <location>
        <begin position="129"/>
        <end position="148"/>
    </location>
</feature>
<dbReference type="Gene3D" id="2.80.10.50">
    <property type="match status" value="1"/>
</dbReference>
<accession>A0A1V2LTL6</accession>
<keyword evidence="11 17" id="KW-1133">Transmembrane helix</keyword>
<feature type="transmembrane region" description="Helical" evidence="17">
    <location>
        <begin position="358"/>
        <end position="377"/>
    </location>
</feature>
<evidence type="ECO:0000256" key="2">
    <source>
        <dbReference type="ARBA" id="ARBA00004922"/>
    </source>
</evidence>
<comment type="catalytic activity">
    <reaction evidence="13">
        <text>a di-trans,poly-cis-dolichyl beta-D-mannosyl phosphate + L-threonyl-[protein] = 3-O-(alpha-D-mannosyl)-L-threonyl-[protein] + a di-trans,poly-cis-dolichyl phosphate + H(+)</text>
        <dbReference type="Rhea" id="RHEA:53396"/>
        <dbReference type="Rhea" id="RHEA-COMP:11060"/>
        <dbReference type="Rhea" id="RHEA-COMP:13547"/>
        <dbReference type="Rhea" id="RHEA-COMP:19498"/>
        <dbReference type="Rhea" id="RHEA-COMP:19501"/>
        <dbReference type="ChEBI" id="CHEBI:15378"/>
        <dbReference type="ChEBI" id="CHEBI:30013"/>
        <dbReference type="ChEBI" id="CHEBI:57683"/>
        <dbReference type="ChEBI" id="CHEBI:58211"/>
        <dbReference type="ChEBI" id="CHEBI:137323"/>
        <dbReference type="EC" id="2.4.1.109"/>
    </reaction>
</comment>
<keyword evidence="8 17" id="KW-0812">Transmembrane</keyword>
<dbReference type="PANTHER" id="PTHR10050:SF52">
    <property type="entry name" value="DOLICHYL-PHOSPHATE-MANNOSE--PROTEIN MANNOSYLTRANSFERASE 6"/>
    <property type="match status" value="1"/>
</dbReference>
<feature type="transmembrane region" description="Helical" evidence="17">
    <location>
        <begin position="790"/>
        <end position="813"/>
    </location>
</feature>
<dbReference type="PROSITE" id="PS50919">
    <property type="entry name" value="MIR"/>
    <property type="match status" value="3"/>
</dbReference>
<evidence type="ECO:0000256" key="16">
    <source>
        <dbReference type="SAM" id="MobiDB-lite"/>
    </source>
</evidence>
<keyword evidence="15" id="KW-0175">Coiled coil</keyword>
<feature type="compositionally biased region" description="Acidic residues" evidence="16">
    <location>
        <begin position="1064"/>
        <end position="1084"/>
    </location>
</feature>
<dbReference type="InterPro" id="IPR016093">
    <property type="entry name" value="MIR_motif"/>
</dbReference>
<feature type="transmembrane region" description="Helical" evidence="17">
    <location>
        <begin position="220"/>
        <end position="239"/>
    </location>
</feature>
<dbReference type="InterPro" id="IPR036390">
    <property type="entry name" value="WH_DNA-bd_sf"/>
</dbReference>
<dbReference type="Proteomes" id="UP000189274">
    <property type="component" value="Unassembled WGS sequence"/>
</dbReference>
<dbReference type="Pfam" id="PF16192">
    <property type="entry name" value="PMT_4TMC"/>
    <property type="match status" value="1"/>
</dbReference>
<dbReference type="PANTHER" id="PTHR10050">
    <property type="entry name" value="DOLICHYL-PHOSPHATE-MANNOSE--PROTEIN MANNOSYLTRANSFERASE"/>
    <property type="match status" value="1"/>
</dbReference>
<evidence type="ECO:0000259" key="18">
    <source>
        <dbReference type="PROSITE" id="PS50919"/>
    </source>
</evidence>
<dbReference type="UniPathway" id="UPA00378"/>
<feature type="domain" description="MIR" evidence="18">
    <location>
        <begin position="472"/>
        <end position="528"/>
    </location>
</feature>
<feature type="compositionally biased region" description="Basic and acidic residues" evidence="16">
    <location>
        <begin position="1219"/>
        <end position="1228"/>
    </location>
</feature>
<feature type="region of interest" description="Disordered" evidence="16">
    <location>
        <begin position="1061"/>
        <end position="1084"/>
    </location>
</feature>
<evidence type="ECO:0000256" key="7">
    <source>
        <dbReference type="ARBA" id="ARBA00022679"/>
    </source>
</evidence>
<dbReference type="Pfam" id="PF04824">
    <property type="entry name" value="Rad21_Rec8"/>
    <property type="match status" value="1"/>
</dbReference>
<keyword evidence="12 17" id="KW-0472">Membrane</keyword>
<dbReference type="InterPro" id="IPR036300">
    <property type="entry name" value="MIR_dom_sf"/>
</dbReference>
<dbReference type="SMART" id="SM00472">
    <property type="entry name" value="MIR"/>
    <property type="match status" value="3"/>
</dbReference>
<evidence type="ECO:0000256" key="11">
    <source>
        <dbReference type="ARBA" id="ARBA00022989"/>
    </source>
</evidence>
<reference evidence="20" key="1">
    <citation type="journal article" date="2017" name="Genome Announc.">
        <title>Genome sequences of Cyberlindnera fabianii 65, Pichia kudriavzevii 129, and Saccharomyces cerevisiae 131 isolated from fermented masau fruits in Zimbabwe.</title>
        <authorList>
            <person name="van Rijswijck I.M.H."/>
            <person name="Derks M.F.L."/>
            <person name="Abee T."/>
            <person name="de Ridder D."/>
            <person name="Smid E.J."/>
        </authorList>
    </citation>
    <scope>NUCLEOTIDE SEQUENCE [LARGE SCALE GENOMIC DNA]</scope>
    <source>
        <strain evidence="20">129</strain>
    </source>
</reference>
<dbReference type="Pfam" id="PF02815">
    <property type="entry name" value="MIR"/>
    <property type="match status" value="1"/>
</dbReference>
<dbReference type="GO" id="GO:0005789">
    <property type="term" value="C:endoplasmic reticulum membrane"/>
    <property type="evidence" value="ECO:0007669"/>
    <property type="project" value="UniProtKB-SubCell"/>
</dbReference>